<organism evidence="2 3">
    <name type="scientific">Fimbriiglobus ruber</name>
    <dbReference type="NCBI Taxonomy" id="1908690"/>
    <lineage>
        <taxon>Bacteria</taxon>
        <taxon>Pseudomonadati</taxon>
        <taxon>Planctomycetota</taxon>
        <taxon>Planctomycetia</taxon>
        <taxon>Gemmatales</taxon>
        <taxon>Gemmataceae</taxon>
        <taxon>Fimbriiglobus</taxon>
    </lineage>
</organism>
<dbReference type="Proteomes" id="UP000214646">
    <property type="component" value="Unassembled WGS sequence"/>
</dbReference>
<gene>
    <name evidence="2" type="ORF">FRUB_08049</name>
</gene>
<protein>
    <recommendedName>
        <fullName evidence="4">ATP-grasp domain-containing protein</fullName>
    </recommendedName>
</protein>
<reference evidence="3" key="1">
    <citation type="submission" date="2017-06" db="EMBL/GenBank/DDBJ databases">
        <title>Genome analysis of Fimbriiglobus ruber SP5, the first member of the order Planctomycetales with confirmed chitinolytic capability.</title>
        <authorList>
            <person name="Ravin N.V."/>
            <person name="Rakitin A.L."/>
            <person name="Ivanova A.A."/>
            <person name="Beletsky A.V."/>
            <person name="Kulichevskaya I.S."/>
            <person name="Mardanov A.V."/>
            <person name="Dedysh S.N."/>
        </authorList>
    </citation>
    <scope>NUCLEOTIDE SEQUENCE [LARGE SCALE GENOMIC DNA]</scope>
    <source>
        <strain evidence="3">SP5</strain>
    </source>
</reference>
<dbReference type="PANTHER" id="PTHR15323:SF6">
    <property type="entry name" value="CELL DIVISION CYCLE PROTEIN 123 HOMOLOG"/>
    <property type="match status" value="1"/>
</dbReference>
<dbReference type="PANTHER" id="PTHR15323">
    <property type="entry name" value="D123 PROTEIN"/>
    <property type="match status" value="1"/>
</dbReference>
<dbReference type="GO" id="GO:0005737">
    <property type="term" value="C:cytoplasm"/>
    <property type="evidence" value="ECO:0007669"/>
    <property type="project" value="TreeGrafter"/>
</dbReference>
<comment type="similarity">
    <text evidence="1">Belongs to the CDC123 family.</text>
</comment>
<dbReference type="AlphaFoldDB" id="A0A225DDR8"/>
<evidence type="ECO:0000256" key="1">
    <source>
        <dbReference type="ARBA" id="ARBA00011047"/>
    </source>
</evidence>
<proteinExistence type="inferred from homology"/>
<keyword evidence="3" id="KW-1185">Reference proteome</keyword>
<evidence type="ECO:0000313" key="3">
    <source>
        <dbReference type="Proteomes" id="UP000214646"/>
    </source>
</evidence>
<dbReference type="Pfam" id="PF07065">
    <property type="entry name" value="D123"/>
    <property type="match status" value="1"/>
</dbReference>
<evidence type="ECO:0008006" key="4">
    <source>
        <dbReference type="Google" id="ProtNLM"/>
    </source>
</evidence>
<dbReference type="EMBL" id="NIDE01000017">
    <property type="protein sequence ID" value="OWK35486.1"/>
    <property type="molecule type" value="Genomic_DNA"/>
</dbReference>
<accession>A0A225DDR8</accession>
<sequence length="152" mass="18110">MKKLLYSERILDDLARYSSLESEPVRLLFREWHPIRKSEEFRCFIKDRKLAGISQYHYAGFDECWHENVPLAFAEIYGRQEERKATISAFIEEKVIPHLHVDDLVVDLWIDQRVTLIEINPYGLSDPCLFTYQELENCLGEFRCVQRPKMVL</sequence>
<name>A0A225DDR8_9BACT</name>
<dbReference type="InterPro" id="IPR009772">
    <property type="entry name" value="CDC123"/>
</dbReference>
<evidence type="ECO:0000313" key="2">
    <source>
        <dbReference type="EMBL" id="OWK35486.1"/>
    </source>
</evidence>
<comment type="caution">
    <text evidence="2">The sequence shown here is derived from an EMBL/GenBank/DDBJ whole genome shotgun (WGS) entry which is preliminary data.</text>
</comment>